<organism evidence="2">
    <name type="scientific">Pararge aegeria</name>
    <name type="common">speckled wood butterfly</name>
    <dbReference type="NCBI Taxonomy" id="116150"/>
    <lineage>
        <taxon>Eukaryota</taxon>
        <taxon>Metazoa</taxon>
        <taxon>Ecdysozoa</taxon>
        <taxon>Arthropoda</taxon>
        <taxon>Hexapoda</taxon>
        <taxon>Insecta</taxon>
        <taxon>Pterygota</taxon>
        <taxon>Neoptera</taxon>
        <taxon>Endopterygota</taxon>
        <taxon>Lepidoptera</taxon>
        <taxon>Glossata</taxon>
        <taxon>Ditrysia</taxon>
        <taxon>Papilionoidea</taxon>
        <taxon>Nymphalidae</taxon>
        <taxon>Satyrinae</taxon>
        <taxon>Satyrini</taxon>
        <taxon>Parargina</taxon>
        <taxon>Pararge</taxon>
    </lineage>
</organism>
<reference evidence="2" key="2">
    <citation type="submission" date="2013-05" db="EMBL/GenBank/DDBJ databases">
        <authorList>
            <person name="Carter J.-M."/>
            <person name="Baker S.C."/>
            <person name="Pink R."/>
            <person name="Carter D.R.F."/>
            <person name="Collins A."/>
            <person name="Tomlin J."/>
            <person name="Gibbs M."/>
            <person name="Breuker C.J."/>
        </authorList>
    </citation>
    <scope>NUCLEOTIDE SEQUENCE</scope>
    <source>
        <tissue evidence="2">Ovary</tissue>
    </source>
</reference>
<reference evidence="2" key="1">
    <citation type="journal article" date="2013" name="BMC Genomics">
        <title>Unscrambling butterfly oogenesis.</title>
        <authorList>
            <person name="Carter J.M."/>
            <person name="Baker S.C."/>
            <person name="Pink R."/>
            <person name="Carter D.R."/>
            <person name="Collins A."/>
            <person name="Tomlin J."/>
            <person name="Gibbs M."/>
            <person name="Breuker C.J."/>
        </authorList>
    </citation>
    <scope>NUCLEOTIDE SEQUENCE</scope>
    <source>
        <tissue evidence="2">Ovary</tissue>
    </source>
</reference>
<evidence type="ECO:0000313" key="2">
    <source>
        <dbReference type="EMBL" id="JAA83003.1"/>
    </source>
</evidence>
<keyword evidence="1" id="KW-0472">Membrane</keyword>
<proteinExistence type="predicted"/>
<name>S4P3D3_9NEOP</name>
<dbReference type="AlphaFoldDB" id="S4P3D3"/>
<feature type="transmembrane region" description="Helical" evidence="1">
    <location>
        <begin position="12"/>
        <end position="30"/>
    </location>
</feature>
<keyword evidence="1" id="KW-0812">Transmembrane</keyword>
<accession>S4P3D3</accession>
<protein>
    <submittedName>
        <fullName evidence="2">Uncharacterized protein</fullName>
    </submittedName>
</protein>
<sequence>MYVAHSYSRDILYLLMRVLLAFKICFIVSINTDFLSQKHRFSVTYHLRTMLLFRGIRLNRNYFSARKCIRR</sequence>
<keyword evidence="1" id="KW-1133">Transmembrane helix</keyword>
<dbReference type="EMBL" id="GAIX01009557">
    <property type="protein sequence ID" value="JAA83003.1"/>
    <property type="molecule type" value="Transcribed_RNA"/>
</dbReference>
<evidence type="ECO:0000256" key="1">
    <source>
        <dbReference type="SAM" id="Phobius"/>
    </source>
</evidence>